<gene>
    <name evidence="1" type="ORF">JRQ81_001817</name>
</gene>
<dbReference type="Proteomes" id="UP001142489">
    <property type="component" value="Unassembled WGS sequence"/>
</dbReference>
<name>A0A9Q0Y9K0_9SAUR</name>
<evidence type="ECO:0000313" key="1">
    <source>
        <dbReference type="EMBL" id="KAJ7345867.1"/>
    </source>
</evidence>
<dbReference type="AlphaFoldDB" id="A0A9Q0Y9K0"/>
<sequence>MDPDIITLSADKGNVTVIRQTEEYKKEIRQLLDPTTHRKLKQDPTNKITKQTNMLVRSFSLHPNVIPWSFKMETLPPRLYGLQKIHKDSTPLKSIVSTFGSPTYELAKHLATLL</sequence>
<comment type="caution">
    <text evidence="1">The sequence shown here is derived from an EMBL/GenBank/DDBJ whole genome shotgun (WGS) entry which is preliminary data.</text>
</comment>
<evidence type="ECO:0000313" key="2">
    <source>
        <dbReference type="Proteomes" id="UP001142489"/>
    </source>
</evidence>
<organism evidence="1 2">
    <name type="scientific">Phrynocephalus forsythii</name>
    <dbReference type="NCBI Taxonomy" id="171643"/>
    <lineage>
        <taxon>Eukaryota</taxon>
        <taxon>Metazoa</taxon>
        <taxon>Chordata</taxon>
        <taxon>Craniata</taxon>
        <taxon>Vertebrata</taxon>
        <taxon>Euteleostomi</taxon>
        <taxon>Lepidosauria</taxon>
        <taxon>Squamata</taxon>
        <taxon>Bifurcata</taxon>
        <taxon>Unidentata</taxon>
        <taxon>Episquamata</taxon>
        <taxon>Toxicofera</taxon>
        <taxon>Iguania</taxon>
        <taxon>Acrodonta</taxon>
        <taxon>Agamidae</taxon>
        <taxon>Agaminae</taxon>
        <taxon>Phrynocephalus</taxon>
    </lineage>
</organism>
<proteinExistence type="predicted"/>
<dbReference type="EMBL" id="JAPFRF010000001">
    <property type="protein sequence ID" value="KAJ7345867.1"/>
    <property type="molecule type" value="Genomic_DNA"/>
</dbReference>
<protein>
    <submittedName>
        <fullName evidence="1">Uncharacterized protein</fullName>
    </submittedName>
</protein>
<accession>A0A9Q0Y9K0</accession>
<reference evidence="1" key="1">
    <citation type="journal article" date="2023" name="DNA Res.">
        <title>Chromosome-level genome assembly of Phrynocephalus forsythii using third-generation DNA sequencing and Hi-C analysis.</title>
        <authorList>
            <person name="Qi Y."/>
            <person name="Zhao W."/>
            <person name="Zhao Y."/>
            <person name="Niu C."/>
            <person name="Cao S."/>
            <person name="Zhang Y."/>
        </authorList>
    </citation>
    <scope>NUCLEOTIDE SEQUENCE</scope>
    <source>
        <tissue evidence="1">Muscle</tissue>
    </source>
</reference>
<dbReference type="OrthoDB" id="8924937at2759"/>
<keyword evidence="2" id="KW-1185">Reference proteome</keyword>